<gene>
    <name evidence="9" type="ORF">SAMN05660420_02152</name>
</gene>
<feature type="domain" description="Orn/DAP/Arg decarboxylase 2 C-terminal" evidence="7">
    <location>
        <begin position="279"/>
        <end position="367"/>
    </location>
</feature>
<dbReference type="Proteomes" id="UP000199409">
    <property type="component" value="Unassembled WGS sequence"/>
</dbReference>
<evidence type="ECO:0000313" key="10">
    <source>
        <dbReference type="Proteomes" id="UP000199409"/>
    </source>
</evidence>
<dbReference type="SUPFAM" id="SSF51419">
    <property type="entry name" value="PLP-binding barrel"/>
    <property type="match status" value="1"/>
</dbReference>
<evidence type="ECO:0000259" key="8">
    <source>
        <dbReference type="Pfam" id="PF02784"/>
    </source>
</evidence>
<keyword evidence="2" id="KW-0210">Decarboxylase</keyword>
<dbReference type="CDD" id="cd06828">
    <property type="entry name" value="PLPDE_III_DapDC"/>
    <property type="match status" value="1"/>
</dbReference>
<evidence type="ECO:0000256" key="4">
    <source>
        <dbReference type="ARBA" id="ARBA00023239"/>
    </source>
</evidence>
<keyword evidence="10" id="KW-1185">Reference proteome</keyword>
<dbReference type="FunFam" id="3.20.20.10:FF:000003">
    <property type="entry name" value="Diaminopimelate decarboxylase"/>
    <property type="match status" value="1"/>
</dbReference>
<dbReference type="Gene3D" id="2.40.37.10">
    <property type="entry name" value="Lyase, Ornithine Decarboxylase, Chain A, domain 1"/>
    <property type="match status" value="1"/>
</dbReference>
<comment type="similarity">
    <text evidence="6">Belongs to the Orn/Lys/Arg decarboxylase class-II family.</text>
</comment>
<feature type="active site" description="Proton donor" evidence="5">
    <location>
        <position position="340"/>
    </location>
</feature>
<dbReference type="PANTHER" id="PTHR43727">
    <property type="entry name" value="DIAMINOPIMELATE DECARBOXYLASE"/>
    <property type="match status" value="1"/>
</dbReference>
<dbReference type="PRINTS" id="PR01179">
    <property type="entry name" value="ODADCRBXLASE"/>
</dbReference>
<dbReference type="PROSITE" id="PS00878">
    <property type="entry name" value="ODR_DC_2_1"/>
    <property type="match status" value="1"/>
</dbReference>
<dbReference type="InterPro" id="IPR022653">
    <property type="entry name" value="De-COase2_pyr-phos_BS"/>
</dbReference>
<comment type="cofactor">
    <cofactor evidence="1 5">
        <name>pyridoxal 5'-phosphate</name>
        <dbReference type="ChEBI" id="CHEBI:597326"/>
    </cofactor>
</comment>
<dbReference type="InterPro" id="IPR022644">
    <property type="entry name" value="De-COase2_N"/>
</dbReference>
<evidence type="ECO:0000256" key="6">
    <source>
        <dbReference type="RuleBase" id="RU003737"/>
    </source>
</evidence>
<keyword evidence="3 5" id="KW-0663">Pyridoxal phosphate</keyword>
<dbReference type="InterPro" id="IPR022643">
    <property type="entry name" value="De-COase2_C"/>
</dbReference>
<evidence type="ECO:0000256" key="1">
    <source>
        <dbReference type="ARBA" id="ARBA00001933"/>
    </source>
</evidence>
<dbReference type="PANTHER" id="PTHR43727:SF2">
    <property type="entry name" value="GROUP IV DECARBOXYLASE"/>
    <property type="match status" value="1"/>
</dbReference>
<dbReference type="PRINTS" id="PR01181">
    <property type="entry name" value="DAPDCRBXLASE"/>
</dbReference>
<dbReference type="OrthoDB" id="9802241at2"/>
<dbReference type="STRING" id="37625.SAMN05660420_02152"/>
<evidence type="ECO:0000256" key="2">
    <source>
        <dbReference type="ARBA" id="ARBA00022793"/>
    </source>
</evidence>
<accession>A0A1H4BDE1</accession>
<dbReference type="InterPro" id="IPR002986">
    <property type="entry name" value="DAP_deCOOHase_LysA"/>
</dbReference>
<evidence type="ECO:0000313" key="9">
    <source>
        <dbReference type="EMBL" id="SEA46215.1"/>
    </source>
</evidence>
<feature type="domain" description="Orn/DAP/Arg decarboxylase 2 N-terminal" evidence="8">
    <location>
        <begin position="52"/>
        <end position="277"/>
    </location>
</feature>
<evidence type="ECO:0000259" key="7">
    <source>
        <dbReference type="Pfam" id="PF00278"/>
    </source>
</evidence>
<dbReference type="EMBL" id="FNQN01000006">
    <property type="protein sequence ID" value="SEA46215.1"/>
    <property type="molecule type" value="Genomic_DNA"/>
</dbReference>
<organism evidence="9 10">
    <name type="scientific">Desulfuromusa kysingii</name>
    <dbReference type="NCBI Taxonomy" id="37625"/>
    <lineage>
        <taxon>Bacteria</taxon>
        <taxon>Pseudomonadati</taxon>
        <taxon>Thermodesulfobacteriota</taxon>
        <taxon>Desulfuromonadia</taxon>
        <taxon>Desulfuromonadales</taxon>
        <taxon>Geopsychrobacteraceae</taxon>
        <taxon>Desulfuromusa</taxon>
    </lineage>
</organism>
<feature type="modified residue" description="N6-(pyridoxal phosphate)lysine" evidence="5">
    <location>
        <position position="58"/>
    </location>
</feature>
<dbReference type="Pfam" id="PF02784">
    <property type="entry name" value="Orn_Arg_deC_N"/>
    <property type="match status" value="1"/>
</dbReference>
<protein>
    <submittedName>
        <fullName evidence="9">Diaminopimelate decarboxylase</fullName>
    </submittedName>
</protein>
<evidence type="ECO:0000256" key="5">
    <source>
        <dbReference type="PIRSR" id="PIRSR600183-50"/>
    </source>
</evidence>
<sequence>MPMSQSFKDRLFPIAAQLVDHYGSPFHIYDEVGIRETGEMLKKIFSGIDGFREYYAVKALPNPSILKLMFDMGFGFDCSSIGELRLSRQVGARGEQIMFTSNNTNQVEFAVAAEEGGCVLNLDDISLIDKVPEFPELICFRYNPGPRRTGNVIIGNPVEAKYGVTHEQVVSAYRQAQQRGAKRFGLHTMVASNELDYTYMVETARMVLEIAELVESELGIKFEFVNIGGGFGIPYSPDQAPLDVDSMAAEITALFNAFRAKHQYVPRMYMESGRFMTGPHGCLITSAINHKNIYRDYIGVDACMSALMRPAMYGAYHHLDVIGKEALPKDHIYDVSGSLCENNDKFAVQRELPKIDEGDILAIHDTGAHGHAMGFQYNAKLRPKELLLRADGSVELIRREETLDDYFATLNFKVDQFHPAQNKG</sequence>
<dbReference type="InterPro" id="IPR029066">
    <property type="entry name" value="PLP-binding_barrel"/>
</dbReference>
<proteinExistence type="inferred from homology"/>
<dbReference type="InterPro" id="IPR000183">
    <property type="entry name" value="Orn/DAP/Arg_de-COase"/>
</dbReference>
<dbReference type="Gene3D" id="3.20.20.10">
    <property type="entry name" value="Alanine racemase"/>
    <property type="match status" value="1"/>
</dbReference>
<name>A0A1H4BDE1_9BACT</name>
<reference evidence="9 10" key="1">
    <citation type="submission" date="2016-10" db="EMBL/GenBank/DDBJ databases">
        <authorList>
            <person name="de Groot N.N."/>
        </authorList>
    </citation>
    <scope>NUCLEOTIDE SEQUENCE [LARGE SCALE GENOMIC DNA]</scope>
    <source>
        <strain evidence="9 10">DSM 7343</strain>
    </source>
</reference>
<dbReference type="InterPro" id="IPR009006">
    <property type="entry name" value="Ala_racemase/Decarboxylase_C"/>
</dbReference>
<dbReference type="GO" id="GO:0008836">
    <property type="term" value="F:diaminopimelate decarboxylase activity"/>
    <property type="evidence" value="ECO:0007669"/>
    <property type="project" value="InterPro"/>
</dbReference>
<dbReference type="RefSeq" id="WP_092348047.1">
    <property type="nucleotide sequence ID" value="NZ_FNQN01000006.1"/>
</dbReference>
<dbReference type="AlphaFoldDB" id="A0A1H4BDE1"/>
<keyword evidence="4" id="KW-0456">Lyase</keyword>
<dbReference type="GO" id="GO:0009089">
    <property type="term" value="P:lysine biosynthetic process via diaminopimelate"/>
    <property type="evidence" value="ECO:0007669"/>
    <property type="project" value="InterPro"/>
</dbReference>
<dbReference type="Pfam" id="PF00278">
    <property type="entry name" value="Orn_DAP_Arg_deC"/>
    <property type="match status" value="1"/>
</dbReference>
<dbReference type="SUPFAM" id="SSF50621">
    <property type="entry name" value="Alanine racemase C-terminal domain-like"/>
    <property type="match status" value="1"/>
</dbReference>
<evidence type="ECO:0000256" key="3">
    <source>
        <dbReference type="ARBA" id="ARBA00022898"/>
    </source>
</evidence>